<dbReference type="AlphaFoldDB" id="A0A316UXX8"/>
<dbReference type="EMBL" id="KZ819662">
    <property type="protein sequence ID" value="PWN30159.1"/>
    <property type="molecule type" value="Genomic_DNA"/>
</dbReference>
<accession>A0A316UXX8</accession>
<evidence type="ECO:0000313" key="1">
    <source>
        <dbReference type="EMBL" id="PWN30159.1"/>
    </source>
</evidence>
<sequence>MSLLLSCKAVQAKREARHERQPALLTISRCDRNRASSGSHQGLVRVWCWDDQGDTLRYISAHDRVENAVSLWLSFVLVIAHYWSIMGRYCYPAVEEGWACCA</sequence>
<gene>
    <name evidence="1" type="ORF">BDZ90DRAFT_6101</name>
</gene>
<dbReference type="GeneID" id="37031540"/>
<reference evidence="1 2" key="1">
    <citation type="journal article" date="2018" name="Mol. Biol. Evol.">
        <title>Broad Genomic Sampling Reveals a Smut Pathogenic Ancestry of the Fungal Clade Ustilaginomycotina.</title>
        <authorList>
            <person name="Kijpornyongpan T."/>
            <person name="Mondo S.J."/>
            <person name="Barry K."/>
            <person name="Sandor L."/>
            <person name="Lee J."/>
            <person name="Lipzen A."/>
            <person name="Pangilinan J."/>
            <person name="LaButti K."/>
            <person name="Hainaut M."/>
            <person name="Henrissat B."/>
            <person name="Grigoriev I.V."/>
            <person name="Spatafora J.W."/>
            <person name="Aime M.C."/>
        </authorList>
    </citation>
    <scope>NUCLEOTIDE SEQUENCE [LARGE SCALE GENOMIC DNA]</scope>
    <source>
        <strain evidence="1 2">MCA 5214</strain>
    </source>
</reference>
<keyword evidence="2" id="KW-1185">Reference proteome</keyword>
<protein>
    <recommendedName>
        <fullName evidence="3">WD40 repeat-like protein</fullName>
    </recommendedName>
</protein>
<dbReference type="RefSeq" id="XP_025364771.1">
    <property type="nucleotide sequence ID" value="XM_025509717.1"/>
</dbReference>
<evidence type="ECO:0008006" key="3">
    <source>
        <dbReference type="Google" id="ProtNLM"/>
    </source>
</evidence>
<evidence type="ECO:0000313" key="2">
    <source>
        <dbReference type="Proteomes" id="UP000245884"/>
    </source>
</evidence>
<dbReference type="Proteomes" id="UP000245884">
    <property type="component" value="Unassembled WGS sequence"/>
</dbReference>
<proteinExistence type="predicted"/>
<organism evidence="1 2">
    <name type="scientific">Jaminaea rosea</name>
    <dbReference type="NCBI Taxonomy" id="1569628"/>
    <lineage>
        <taxon>Eukaryota</taxon>
        <taxon>Fungi</taxon>
        <taxon>Dikarya</taxon>
        <taxon>Basidiomycota</taxon>
        <taxon>Ustilaginomycotina</taxon>
        <taxon>Exobasidiomycetes</taxon>
        <taxon>Microstromatales</taxon>
        <taxon>Microstromatales incertae sedis</taxon>
        <taxon>Jaminaea</taxon>
    </lineage>
</organism>
<name>A0A316UXX8_9BASI</name>